<feature type="transmembrane region" description="Helical" evidence="5">
    <location>
        <begin position="26"/>
        <end position="47"/>
    </location>
</feature>
<dbReference type="Proteomes" id="UP000243534">
    <property type="component" value="Unassembled WGS sequence"/>
</dbReference>
<evidence type="ECO:0000256" key="1">
    <source>
        <dbReference type="ARBA" id="ARBA00004141"/>
    </source>
</evidence>
<evidence type="ECO:0000313" key="7">
    <source>
        <dbReference type="Proteomes" id="UP000243534"/>
    </source>
</evidence>
<evidence type="ECO:0000256" key="5">
    <source>
        <dbReference type="SAM" id="Phobius"/>
    </source>
</evidence>
<protein>
    <submittedName>
        <fullName evidence="6">Conjugal transfer protein TrbL</fullName>
    </submittedName>
</protein>
<name>A0A1E7YXT3_9GAMM</name>
<proteinExistence type="predicted"/>
<evidence type="ECO:0000256" key="2">
    <source>
        <dbReference type="ARBA" id="ARBA00022692"/>
    </source>
</evidence>
<evidence type="ECO:0000313" key="6">
    <source>
        <dbReference type="EMBL" id="OFC61339.1"/>
    </source>
</evidence>
<comment type="subcellular location">
    <subcellularLocation>
        <location evidence="1">Membrane</location>
        <topology evidence="1">Multi-pass membrane protein</topology>
    </subcellularLocation>
</comment>
<feature type="transmembrane region" description="Helical" evidence="5">
    <location>
        <begin position="138"/>
        <end position="157"/>
    </location>
</feature>
<dbReference type="Pfam" id="PF04610">
    <property type="entry name" value="TrbL"/>
    <property type="match status" value="1"/>
</dbReference>
<evidence type="ECO:0000256" key="4">
    <source>
        <dbReference type="ARBA" id="ARBA00023136"/>
    </source>
</evidence>
<reference evidence="6 7" key="1">
    <citation type="submission" date="2016-07" db="EMBL/GenBank/DDBJ databases">
        <authorList>
            <person name="Yuval B."/>
        </authorList>
    </citation>
    <scope>NUCLEOTIDE SEQUENCE [LARGE SCALE GENOMIC DNA]</scope>
    <source>
        <strain evidence="6 7">IL</strain>
    </source>
</reference>
<dbReference type="InterPro" id="IPR007688">
    <property type="entry name" value="Conjugal_tfr_TrbL/VirB6"/>
</dbReference>
<keyword evidence="2 5" id="KW-0812">Transmembrane</keyword>
<keyword evidence="4 5" id="KW-0472">Membrane</keyword>
<dbReference type="EMBL" id="MAYS01000415">
    <property type="protein sequence ID" value="OFC61339.1"/>
    <property type="molecule type" value="Genomic_DNA"/>
</dbReference>
<dbReference type="AlphaFoldDB" id="A0A1E7YXT3"/>
<dbReference type="OrthoDB" id="6538889at2"/>
<evidence type="ECO:0000256" key="3">
    <source>
        <dbReference type="ARBA" id="ARBA00022989"/>
    </source>
</evidence>
<feature type="transmembrane region" description="Helical" evidence="5">
    <location>
        <begin position="232"/>
        <end position="252"/>
    </location>
</feature>
<organism evidence="6 7">
    <name type="scientific">Candidatus Erwinia dacicola</name>
    <dbReference type="NCBI Taxonomy" id="252393"/>
    <lineage>
        <taxon>Bacteria</taxon>
        <taxon>Pseudomonadati</taxon>
        <taxon>Pseudomonadota</taxon>
        <taxon>Gammaproteobacteria</taxon>
        <taxon>Enterobacterales</taxon>
        <taxon>Erwiniaceae</taxon>
        <taxon>Erwinia</taxon>
    </lineage>
</organism>
<feature type="transmembrane region" description="Helical" evidence="5">
    <location>
        <begin position="163"/>
        <end position="184"/>
    </location>
</feature>
<dbReference type="RefSeq" id="WP_070135448.1">
    <property type="nucleotide sequence ID" value="NZ_MAYS01000415.1"/>
</dbReference>
<gene>
    <name evidence="6" type="ORF">BBW68_13025</name>
</gene>
<comment type="caution">
    <text evidence="6">The sequence shown here is derived from an EMBL/GenBank/DDBJ whole genome shotgun (WGS) entry which is preliminary data.</text>
</comment>
<dbReference type="GO" id="GO:0016020">
    <property type="term" value="C:membrane"/>
    <property type="evidence" value="ECO:0007669"/>
    <property type="project" value="UniProtKB-SubCell"/>
</dbReference>
<accession>A0A1E7YXT3</accession>
<keyword evidence="3 5" id="KW-1133">Transmembrane helix</keyword>
<feature type="transmembrane region" description="Helical" evidence="5">
    <location>
        <begin position="191"/>
        <end position="212"/>
    </location>
</feature>
<dbReference type="GO" id="GO:0030255">
    <property type="term" value="P:protein secretion by the type IV secretion system"/>
    <property type="evidence" value="ECO:0007669"/>
    <property type="project" value="InterPro"/>
</dbReference>
<sequence>MSSEGIFTGMDAAVMNGLNSVIQGQMSLYSTMMAGLVTGSATLYILWRGYQTLAGKLHTPVEDVAWDLARMGIILAFVTNADGYLDASVAAINGLKDGLSGSENVWVLLDTLWGKAQILGEKLFNLDDSTYVQLNGGIAELLVWGGTIVTLVIATIVNMGAEIMLLLMTTTAPIFIFCLIYSFLRPMFNNWLQVIFTAILTLMFSALSLRIAIQYLSSVLDKASSGADVNNIVTLAAQSCLAGIGAGFVVWLSAKIAGSLAGASVQGVVQGAAKMGLMAGGGAAKKAASTVGKPVGNALGSIGDKAANNLKGSSASNAKASAKAAVEKMKAQN</sequence>